<keyword evidence="3" id="KW-0443">Lipid metabolism</keyword>
<evidence type="ECO:0000256" key="1">
    <source>
        <dbReference type="ARBA" id="ARBA00008668"/>
    </source>
</evidence>
<gene>
    <name evidence="4" type="ORF">R1flu_012585</name>
</gene>
<dbReference type="Gene3D" id="3.40.50.1110">
    <property type="entry name" value="SGNH hydrolase"/>
    <property type="match status" value="1"/>
</dbReference>
<keyword evidence="2" id="KW-0378">Hydrolase</keyword>
<dbReference type="PANTHER" id="PTHR46020">
    <property type="entry name" value="OSJNBB0059K02.9 PROTEIN"/>
    <property type="match status" value="1"/>
</dbReference>
<dbReference type="GO" id="GO:0016787">
    <property type="term" value="F:hydrolase activity"/>
    <property type="evidence" value="ECO:0007669"/>
    <property type="project" value="UniProtKB-KW"/>
</dbReference>
<dbReference type="InterPro" id="IPR001087">
    <property type="entry name" value="GDSL"/>
</dbReference>
<dbReference type="EMBL" id="JBHFFA010000002">
    <property type="protein sequence ID" value="KAL2644998.1"/>
    <property type="molecule type" value="Genomic_DNA"/>
</dbReference>
<protein>
    <recommendedName>
        <fullName evidence="6">GDSL esterase/lipase</fullName>
    </recommendedName>
</protein>
<dbReference type="Proteomes" id="UP001605036">
    <property type="component" value="Unassembled WGS sequence"/>
</dbReference>
<reference evidence="4 5" key="1">
    <citation type="submission" date="2024-09" db="EMBL/GenBank/DDBJ databases">
        <title>Chromosome-scale assembly of Riccia fluitans.</title>
        <authorList>
            <person name="Paukszto L."/>
            <person name="Sawicki J."/>
            <person name="Karawczyk K."/>
            <person name="Piernik-Szablinska J."/>
            <person name="Szczecinska M."/>
            <person name="Mazdziarz M."/>
        </authorList>
    </citation>
    <scope>NUCLEOTIDE SEQUENCE [LARGE SCALE GENOMIC DNA]</scope>
    <source>
        <strain evidence="4">Rf_01</strain>
        <tissue evidence="4">Aerial parts of the thallus</tissue>
    </source>
</reference>
<evidence type="ECO:0008006" key="6">
    <source>
        <dbReference type="Google" id="ProtNLM"/>
    </source>
</evidence>
<name>A0ABD1ZB20_9MARC</name>
<dbReference type="Pfam" id="PF00657">
    <property type="entry name" value="Lipase_GDSL"/>
    <property type="match status" value="1"/>
</dbReference>
<proteinExistence type="inferred from homology"/>
<evidence type="ECO:0000313" key="4">
    <source>
        <dbReference type="EMBL" id="KAL2644998.1"/>
    </source>
</evidence>
<comment type="caution">
    <text evidence="4">The sequence shown here is derived from an EMBL/GenBank/DDBJ whole genome shotgun (WGS) entry which is preliminary data.</text>
</comment>
<comment type="similarity">
    <text evidence="1">Belongs to the 'GDSL' lipolytic enzyme family.</text>
</comment>
<sequence>MQIFEIAFARSLPRSRRSLEASNSSRLLFVFGDSYADTGNSPYLSPSWHPPYGLTWPGFPSGRFSDGSIQTDILASTLGVPSPIPYTRLFASRTPLSGINFAVAGSGVTYALGTPRLSIQTRLFGGLATAGFFDPEDLKRAVFLVSVVGNDYAAYNGSTLEGYIHLTHTVPLLTDQSLRTLYSLGARNFMVPSIAPITCLPSRTASSAHLECERNATVDKVVALHNHLLGVRLMNIMRDLEGSSVLYPQQTEAIMYVLDNLAEFNLTEGLSPCVLAIDSGGMIPFLRICDYPEQHFFWDAMHPTQAGWRAVMSL</sequence>
<dbReference type="PANTHER" id="PTHR46020:SF4">
    <property type="entry name" value="OS04G0650200 PROTEIN"/>
    <property type="match status" value="1"/>
</dbReference>
<accession>A0ABD1ZB20</accession>
<evidence type="ECO:0000313" key="5">
    <source>
        <dbReference type="Proteomes" id="UP001605036"/>
    </source>
</evidence>
<dbReference type="GO" id="GO:0006629">
    <property type="term" value="P:lipid metabolic process"/>
    <property type="evidence" value="ECO:0007669"/>
    <property type="project" value="UniProtKB-KW"/>
</dbReference>
<keyword evidence="5" id="KW-1185">Reference proteome</keyword>
<evidence type="ECO:0000256" key="2">
    <source>
        <dbReference type="ARBA" id="ARBA00022801"/>
    </source>
</evidence>
<organism evidence="4 5">
    <name type="scientific">Riccia fluitans</name>
    <dbReference type="NCBI Taxonomy" id="41844"/>
    <lineage>
        <taxon>Eukaryota</taxon>
        <taxon>Viridiplantae</taxon>
        <taxon>Streptophyta</taxon>
        <taxon>Embryophyta</taxon>
        <taxon>Marchantiophyta</taxon>
        <taxon>Marchantiopsida</taxon>
        <taxon>Marchantiidae</taxon>
        <taxon>Marchantiales</taxon>
        <taxon>Ricciaceae</taxon>
        <taxon>Riccia</taxon>
    </lineage>
</organism>
<dbReference type="AlphaFoldDB" id="A0ABD1ZB20"/>
<dbReference type="InterPro" id="IPR036514">
    <property type="entry name" value="SGNH_hydro_sf"/>
</dbReference>
<evidence type="ECO:0000256" key="3">
    <source>
        <dbReference type="ARBA" id="ARBA00023098"/>
    </source>
</evidence>